<name>A0AAV4MZG6_CAEEX</name>
<dbReference type="EMBL" id="BPLR01020365">
    <property type="protein sequence ID" value="GIX77932.1"/>
    <property type="molecule type" value="Genomic_DNA"/>
</dbReference>
<dbReference type="Proteomes" id="UP001054945">
    <property type="component" value="Unassembled WGS sequence"/>
</dbReference>
<evidence type="ECO:0000313" key="1">
    <source>
        <dbReference type="EMBL" id="GIX77932.1"/>
    </source>
</evidence>
<proteinExistence type="predicted"/>
<evidence type="ECO:0000313" key="2">
    <source>
        <dbReference type="Proteomes" id="UP001054945"/>
    </source>
</evidence>
<accession>A0AAV4MZG6</accession>
<keyword evidence="2" id="KW-1185">Reference proteome</keyword>
<organism evidence="1 2">
    <name type="scientific">Caerostris extrusa</name>
    <name type="common">Bark spider</name>
    <name type="synonym">Caerostris bankana</name>
    <dbReference type="NCBI Taxonomy" id="172846"/>
    <lineage>
        <taxon>Eukaryota</taxon>
        <taxon>Metazoa</taxon>
        <taxon>Ecdysozoa</taxon>
        <taxon>Arthropoda</taxon>
        <taxon>Chelicerata</taxon>
        <taxon>Arachnida</taxon>
        <taxon>Araneae</taxon>
        <taxon>Araneomorphae</taxon>
        <taxon>Entelegynae</taxon>
        <taxon>Araneoidea</taxon>
        <taxon>Araneidae</taxon>
        <taxon>Caerostris</taxon>
    </lineage>
</organism>
<dbReference type="AlphaFoldDB" id="A0AAV4MZG6"/>
<reference evidence="1 2" key="1">
    <citation type="submission" date="2021-06" db="EMBL/GenBank/DDBJ databases">
        <title>Caerostris extrusa draft genome.</title>
        <authorList>
            <person name="Kono N."/>
            <person name="Arakawa K."/>
        </authorList>
    </citation>
    <scope>NUCLEOTIDE SEQUENCE [LARGE SCALE GENOMIC DNA]</scope>
</reference>
<protein>
    <submittedName>
        <fullName evidence="1">Uncharacterized protein</fullName>
    </submittedName>
</protein>
<gene>
    <name evidence="1" type="ORF">CEXT_623061</name>
</gene>
<sequence length="85" mass="9442">MADDGLERMATTFKVALTTKMLPCSAFEKSAIGEHLDILPVDEKEEISTANNGSREGVHCQIMSLFPQPQKLMDRVVEQDALPYC</sequence>
<comment type="caution">
    <text evidence="1">The sequence shown here is derived from an EMBL/GenBank/DDBJ whole genome shotgun (WGS) entry which is preliminary data.</text>
</comment>